<proteinExistence type="predicted"/>
<reference evidence="1 2" key="1">
    <citation type="submission" date="2020-08" db="EMBL/GenBank/DDBJ databases">
        <title>Novel species isolated from subtropical streams in China.</title>
        <authorList>
            <person name="Lu H."/>
        </authorList>
    </citation>
    <scope>NUCLEOTIDE SEQUENCE [LARGE SCALE GENOMIC DNA]</scope>
    <source>
        <strain evidence="1 2">CCTCC AB 2015119</strain>
    </source>
</reference>
<name>A0ABR6XAH5_9BURK</name>
<keyword evidence="2" id="KW-1185">Reference proteome</keyword>
<organism evidence="1 2">
    <name type="scientific">Undibacterium aquatile</name>
    <dbReference type="NCBI Taxonomy" id="1537398"/>
    <lineage>
        <taxon>Bacteria</taxon>
        <taxon>Pseudomonadati</taxon>
        <taxon>Pseudomonadota</taxon>
        <taxon>Betaproteobacteria</taxon>
        <taxon>Burkholderiales</taxon>
        <taxon>Oxalobacteraceae</taxon>
        <taxon>Undibacterium</taxon>
    </lineage>
</organism>
<dbReference type="RefSeq" id="WP_190476498.1">
    <property type="nucleotide sequence ID" value="NZ_JACOFT010000001.1"/>
</dbReference>
<comment type="caution">
    <text evidence="1">The sequence shown here is derived from an EMBL/GenBank/DDBJ whole genome shotgun (WGS) entry which is preliminary data.</text>
</comment>
<evidence type="ECO:0000313" key="1">
    <source>
        <dbReference type="EMBL" id="MBC3809867.1"/>
    </source>
</evidence>
<dbReference type="EMBL" id="JACOFT010000001">
    <property type="protein sequence ID" value="MBC3809867.1"/>
    <property type="molecule type" value="Genomic_DNA"/>
</dbReference>
<evidence type="ECO:0000313" key="2">
    <source>
        <dbReference type="Proteomes" id="UP000637632"/>
    </source>
</evidence>
<gene>
    <name evidence="1" type="ORF">H8K26_00300</name>
</gene>
<accession>A0ABR6XAH5</accession>
<sequence length="108" mass="12415">MQMEKKLINYHGTQVIEGWPERIEESQLQHSYSIAGAEQQRIRYGEENEDWGANEHPCHDCAVIKGQFHVIGCDVERCPSCGGQAFYCDCEYDDDGDQEEDEQADQNE</sequence>
<protein>
    <submittedName>
        <fullName evidence="1">Uncharacterized protein</fullName>
    </submittedName>
</protein>
<dbReference type="Proteomes" id="UP000637632">
    <property type="component" value="Unassembled WGS sequence"/>
</dbReference>